<dbReference type="InterPro" id="IPR050132">
    <property type="entry name" value="Gln/Glu-tRNA_Ligase"/>
</dbReference>
<evidence type="ECO:0000256" key="1">
    <source>
        <dbReference type="ARBA" id="ARBA00005594"/>
    </source>
</evidence>
<evidence type="ECO:0000259" key="11">
    <source>
        <dbReference type="Pfam" id="PF00749"/>
    </source>
</evidence>
<dbReference type="OrthoDB" id="9801560at2"/>
<dbReference type="PRINTS" id="PR00987">
    <property type="entry name" value="TRNASYNTHGLU"/>
</dbReference>
<dbReference type="EMBL" id="FOUE01000002">
    <property type="protein sequence ID" value="SFM20131.1"/>
    <property type="molecule type" value="Genomic_DNA"/>
</dbReference>
<keyword evidence="15" id="KW-1185">Reference proteome</keyword>
<feature type="domain" description="Glutamyl/glutaminyl-tRNA synthetase class Ib anti-codon binding" evidence="12">
    <location>
        <begin position="341"/>
        <end position="441"/>
    </location>
</feature>
<dbReference type="FunFam" id="3.40.50.620:FF:000037">
    <property type="entry name" value="Glutamine--tRNA ligase cytoplasmic"/>
    <property type="match status" value="1"/>
</dbReference>
<keyword evidence="6 9" id="KW-0648">Protein biosynthesis</keyword>
<dbReference type="NCBIfam" id="NF011291">
    <property type="entry name" value="PRK14703.1"/>
    <property type="match status" value="1"/>
</dbReference>
<dbReference type="InterPro" id="IPR000924">
    <property type="entry name" value="Glu/Gln-tRNA-synth"/>
</dbReference>
<dbReference type="InterPro" id="IPR049437">
    <property type="entry name" value="tRNA-synt_1c_C2"/>
</dbReference>
<evidence type="ECO:0000259" key="13">
    <source>
        <dbReference type="Pfam" id="PF20974"/>
    </source>
</evidence>
<dbReference type="GO" id="GO:0006425">
    <property type="term" value="P:glutaminyl-tRNA aminoacylation"/>
    <property type="evidence" value="ECO:0007669"/>
    <property type="project" value="UniProtKB-UniRule"/>
</dbReference>
<sequence>MSADSKKAHNFIESLINDEISSGKHTGKVVTRFPPEPNGYLHVGHAKSICLNFGIAETFAGECNLRFDDTNPEKESQEYIDAIRKDVQWLGYEWAGDIHYASDYFDAIYDFAVELIEKGKAYVCSLTAEQMAEYRGNLKEPGRNSPDRDRPVEESLKLFQEMRDGKFENGALVLRAKIDMASPNMNLRDPILYRIRYAEHHQTGNKWCIYPMYDFTHPISDAMEGITHSLCTLEFEDHRPLYDWVLDNITPPARPHQTEFARLNLNYTITSKRKLKRLVDEGHVAGWDDPRMPTISGMRRRGYTPESIRNFCDMIGVNKAGGTVDVGMLEFAIREDLNARAPRAMCVMRPLKVTLTNYPEGQSETLTLPVHPQNESMGTREVPWTRTLFIDREDFVEEAPRKWKRLAPDQAVRLRGGYVMTCREIVRDEAGEIVELKCEYDPNTLGVNPEGYKANGVIHWVSEIDSVEADINLYDRLFNHESPDSDKEGDFVDHLNPESLTQITGARVEKSLAQPRYDLPYQFEREGYFFCDEDASVAGRLVFNRTVTLRDSWGGDKNKS</sequence>
<dbReference type="GO" id="GO:0005829">
    <property type="term" value="C:cytosol"/>
    <property type="evidence" value="ECO:0007669"/>
    <property type="project" value="TreeGrafter"/>
</dbReference>
<dbReference type="InterPro" id="IPR014729">
    <property type="entry name" value="Rossmann-like_a/b/a_fold"/>
</dbReference>
<reference evidence="15" key="1">
    <citation type="submission" date="2016-10" db="EMBL/GenBank/DDBJ databases">
        <authorList>
            <person name="Varghese N."/>
            <person name="Submissions S."/>
        </authorList>
    </citation>
    <scope>NUCLEOTIDE SEQUENCE [LARGE SCALE GENOMIC DNA]</scope>
    <source>
        <strain evidence="15">CGMCC 1.7061</strain>
    </source>
</reference>
<feature type="domain" description="tRNA synthetases class I (E and Q) anti-codon binding" evidence="13">
    <location>
        <begin position="457"/>
        <end position="532"/>
    </location>
</feature>
<dbReference type="NCBIfam" id="TIGR00440">
    <property type="entry name" value="glnS"/>
    <property type="match status" value="1"/>
</dbReference>
<accession>A0A1I4NX76</accession>
<dbReference type="AlphaFoldDB" id="A0A1I4NX76"/>
<dbReference type="CDD" id="cd00807">
    <property type="entry name" value="GlnRS_core"/>
    <property type="match status" value="1"/>
</dbReference>
<dbReference type="Gene3D" id="2.40.240.10">
    <property type="entry name" value="Ribosomal Protein L25, Chain P"/>
    <property type="match status" value="2"/>
</dbReference>
<evidence type="ECO:0000256" key="6">
    <source>
        <dbReference type="ARBA" id="ARBA00022917"/>
    </source>
</evidence>
<evidence type="ECO:0000256" key="10">
    <source>
        <dbReference type="RuleBase" id="RU363037"/>
    </source>
</evidence>
<evidence type="ECO:0000256" key="8">
    <source>
        <dbReference type="ARBA" id="ARBA00048270"/>
    </source>
</evidence>
<evidence type="ECO:0000256" key="5">
    <source>
        <dbReference type="ARBA" id="ARBA00022840"/>
    </source>
</evidence>
<feature type="binding site" evidence="9">
    <location>
        <position position="213"/>
    </location>
    <ligand>
        <name>L-glutamine</name>
        <dbReference type="ChEBI" id="CHEBI:58359"/>
    </ligand>
</feature>
<dbReference type="InterPro" id="IPR020058">
    <property type="entry name" value="Glu/Gln-tRNA-synth_Ib_cat-dom"/>
</dbReference>
<proteinExistence type="inferred from homology"/>
<feature type="short sequence motif" description="'KMSKS' region" evidence="9">
    <location>
        <begin position="269"/>
        <end position="273"/>
    </location>
</feature>
<evidence type="ECO:0000313" key="15">
    <source>
        <dbReference type="Proteomes" id="UP000198519"/>
    </source>
</evidence>
<keyword evidence="5 9" id="KW-0067">ATP-binding</keyword>
<dbReference type="PANTHER" id="PTHR43097">
    <property type="entry name" value="GLUTAMINE-TRNA LIGASE"/>
    <property type="match status" value="1"/>
</dbReference>
<gene>
    <name evidence="9" type="primary">glnS</name>
    <name evidence="14" type="ORF">SAMN04487963_1672</name>
</gene>
<evidence type="ECO:0000256" key="7">
    <source>
        <dbReference type="ARBA" id="ARBA00023146"/>
    </source>
</evidence>
<evidence type="ECO:0000256" key="4">
    <source>
        <dbReference type="ARBA" id="ARBA00022741"/>
    </source>
</evidence>
<dbReference type="InterPro" id="IPR022861">
    <property type="entry name" value="Gln_tRNA_ligase_bac"/>
</dbReference>
<dbReference type="InterPro" id="IPR011035">
    <property type="entry name" value="Ribosomal_bL25/Gln-tRNA_synth"/>
</dbReference>
<feature type="domain" description="Glutamyl/glutaminyl-tRNA synthetase class Ib catalytic" evidence="11">
    <location>
        <begin position="28"/>
        <end position="337"/>
    </location>
</feature>
<dbReference type="PANTHER" id="PTHR43097:SF5">
    <property type="entry name" value="GLUTAMATE--TRNA LIGASE"/>
    <property type="match status" value="1"/>
</dbReference>
<feature type="binding site" evidence="9">
    <location>
        <position position="68"/>
    </location>
    <ligand>
        <name>L-glutamine</name>
        <dbReference type="ChEBI" id="CHEBI:58359"/>
    </ligand>
</feature>
<dbReference type="Pfam" id="PF03950">
    <property type="entry name" value="tRNA-synt_1c_C"/>
    <property type="match status" value="1"/>
</dbReference>
<evidence type="ECO:0000256" key="9">
    <source>
        <dbReference type="HAMAP-Rule" id="MF_00126"/>
    </source>
</evidence>
<protein>
    <recommendedName>
        <fullName evidence="9">Glutamine--tRNA ligase</fullName>
        <ecNumber evidence="9">6.1.1.18</ecNumber>
    </recommendedName>
    <alternativeName>
        <fullName evidence="9">Glutaminyl-tRNA synthetase</fullName>
        <shortName evidence="9">GlnRS</shortName>
    </alternativeName>
</protein>
<comment type="subcellular location">
    <subcellularLocation>
        <location evidence="9">Cytoplasm</location>
    </subcellularLocation>
</comment>
<dbReference type="STRING" id="488535.SAMN04487963_1672"/>
<keyword evidence="4 9" id="KW-0547">Nucleotide-binding</keyword>
<keyword evidence="3 9" id="KW-0436">Ligase</keyword>
<dbReference type="GO" id="GO:0004819">
    <property type="term" value="F:glutamine-tRNA ligase activity"/>
    <property type="evidence" value="ECO:0007669"/>
    <property type="project" value="UniProtKB-UniRule"/>
</dbReference>
<dbReference type="GO" id="GO:0006424">
    <property type="term" value="P:glutamyl-tRNA aminoacylation"/>
    <property type="evidence" value="ECO:0007669"/>
    <property type="project" value="UniProtKB-UniRule"/>
</dbReference>
<dbReference type="InterPro" id="IPR001412">
    <property type="entry name" value="aa-tRNA-synth_I_CS"/>
</dbReference>
<dbReference type="InterPro" id="IPR004514">
    <property type="entry name" value="Gln-tRNA-synth"/>
</dbReference>
<dbReference type="GO" id="GO:0005524">
    <property type="term" value="F:ATP binding"/>
    <property type="evidence" value="ECO:0007669"/>
    <property type="project" value="UniProtKB-UniRule"/>
</dbReference>
<dbReference type="SUPFAM" id="SSF52374">
    <property type="entry name" value="Nucleotidylyl transferase"/>
    <property type="match status" value="1"/>
</dbReference>
<comment type="subunit">
    <text evidence="9">Monomer.</text>
</comment>
<name>A0A1I4NX76_9GAMM</name>
<dbReference type="SUPFAM" id="SSF50715">
    <property type="entry name" value="Ribosomal protein L25-like"/>
    <property type="match status" value="1"/>
</dbReference>
<dbReference type="EC" id="6.1.1.18" evidence="9"/>
<dbReference type="PROSITE" id="PS00178">
    <property type="entry name" value="AA_TRNA_LIGASE_I"/>
    <property type="match status" value="1"/>
</dbReference>
<evidence type="ECO:0000256" key="2">
    <source>
        <dbReference type="ARBA" id="ARBA00022490"/>
    </source>
</evidence>
<evidence type="ECO:0000256" key="3">
    <source>
        <dbReference type="ARBA" id="ARBA00022598"/>
    </source>
</evidence>
<comment type="caution">
    <text evidence="9">Lacks conserved residue(s) required for the propagation of feature annotation.</text>
</comment>
<dbReference type="Gene3D" id="3.40.50.620">
    <property type="entry name" value="HUPs"/>
    <property type="match status" value="1"/>
</dbReference>
<dbReference type="Pfam" id="PF20974">
    <property type="entry name" value="tRNA-synt_1c_C2"/>
    <property type="match status" value="1"/>
</dbReference>
<dbReference type="RefSeq" id="WP_092021505.1">
    <property type="nucleotide sequence ID" value="NZ_FOUE01000002.1"/>
</dbReference>
<dbReference type="HAMAP" id="MF_00126">
    <property type="entry name" value="Gln_tRNA_synth"/>
    <property type="match status" value="1"/>
</dbReference>
<dbReference type="Pfam" id="PF00749">
    <property type="entry name" value="tRNA-synt_1c"/>
    <property type="match status" value="1"/>
</dbReference>
<comment type="catalytic activity">
    <reaction evidence="8 9">
        <text>tRNA(Gln) + L-glutamine + ATP = L-glutaminyl-tRNA(Gln) + AMP + diphosphate</text>
        <dbReference type="Rhea" id="RHEA:20121"/>
        <dbReference type="Rhea" id="RHEA-COMP:9662"/>
        <dbReference type="Rhea" id="RHEA-COMP:9681"/>
        <dbReference type="ChEBI" id="CHEBI:30616"/>
        <dbReference type="ChEBI" id="CHEBI:33019"/>
        <dbReference type="ChEBI" id="CHEBI:58359"/>
        <dbReference type="ChEBI" id="CHEBI:78442"/>
        <dbReference type="ChEBI" id="CHEBI:78521"/>
        <dbReference type="ChEBI" id="CHEBI:456215"/>
        <dbReference type="EC" id="6.1.1.18"/>
    </reaction>
</comment>
<dbReference type="InterPro" id="IPR020059">
    <property type="entry name" value="Glu/Gln-tRNA-synth_Ib_codon-bd"/>
</dbReference>
<feature type="binding site" evidence="9">
    <location>
        <position position="232"/>
    </location>
    <ligand>
        <name>ATP</name>
        <dbReference type="ChEBI" id="CHEBI:30616"/>
    </ligand>
</feature>
<dbReference type="Proteomes" id="UP000198519">
    <property type="component" value="Unassembled WGS sequence"/>
</dbReference>
<keyword evidence="2 9" id="KW-0963">Cytoplasm</keyword>
<evidence type="ECO:0000259" key="12">
    <source>
        <dbReference type="Pfam" id="PF03950"/>
    </source>
</evidence>
<keyword evidence="7 9" id="KW-0030">Aminoacyl-tRNA synthetase</keyword>
<feature type="binding site" evidence="9">
    <location>
        <begin position="262"/>
        <end position="263"/>
    </location>
    <ligand>
        <name>ATP</name>
        <dbReference type="ChEBI" id="CHEBI:30616"/>
    </ligand>
</feature>
<evidence type="ECO:0000313" key="14">
    <source>
        <dbReference type="EMBL" id="SFM20131.1"/>
    </source>
</evidence>
<comment type="similarity">
    <text evidence="1 9 10">Belongs to the class-I aminoacyl-tRNA synthetase family.</text>
</comment>
<feature type="binding site" evidence="9">
    <location>
        <begin position="36"/>
        <end position="38"/>
    </location>
    <ligand>
        <name>ATP</name>
        <dbReference type="ChEBI" id="CHEBI:30616"/>
    </ligand>
</feature>
<organism evidence="14 15">
    <name type="scientific">Marinobacter zhejiangensis</name>
    <dbReference type="NCBI Taxonomy" id="488535"/>
    <lineage>
        <taxon>Bacteria</taxon>
        <taxon>Pseudomonadati</taxon>
        <taxon>Pseudomonadota</taxon>
        <taxon>Gammaproteobacteria</taxon>
        <taxon>Pseudomonadales</taxon>
        <taxon>Marinobacteraceae</taxon>
        <taxon>Marinobacter</taxon>
    </lineage>
</organism>
<dbReference type="InterPro" id="IPR020056">
    <property type="entry name" value="Rbsml_bL25/Gln-tRNA_synth_N"/>
</dbReference>